<dbReference type="PANTHER" id="PTHR11455">
    <property type="entry name" value="CRYPTOCHROME"/>
    <property type="match status" value="1"/>
</dbReference>
<dbReference type="InterPro" id="IPR036134">
    <property type="entry name" value="Crypto/Photolyase_FAD-like_sf"/>
</dbReference>
<dbReference type="InterPro" id="IPR002081">
    <property type="entry name" value="Cryptochrome/DNA_photolyase_1"/>
</dbReference>
<dbReference type="InterPro" id="IPR005101">
    <property type="entry name" value="Cryptochr/Photolyase_FAD-bd"/>
</dbReference>
<dbReference type="InterPro" id="IPR014729">
    <property type="entry name" value="Rossmann-like_a/b/a_fold"/>
</dbReference>
<dbReference type="Pfam" id="PF00875">
    <property type="entry name" value="DNA_photolyase"/>
    <property type="match status" value="1"/>
</dbReference>
<gene>
    <name evidence="6" type="ORF">JJE72_16155</name>
</gene>
<name>A0ABS1K6E7_9MICC</name>
<evidence type="ECO:0000256" key="2">
    <source>
        <dbReference type="ARBA" id="ARBA00022630"/>
    </source>
</evidence>
<protein>
    <submittedName>
        <fullName evidence="6">Deoxyribodipyrimidine photo-lyase</fullName>
    </submittedName>
</protein>
<dbReference type="InterPro" id="IPR036155">
    <property type="entry name" value="Crypto/Photolyase_N_sf"/>
</dbReference>
<keyword evidence="2" id="KW-0285">Flavoprotein</keyword>
<feature type="domain" description="Photolyase/cryptochrome alpha/beta" evidence="5">
    <location>
        <begin position="17"/>
        <end position="145"/>
    </location>
</feature>
<comment type="cofactor">
    <cofactor evidence="1">
        <name>FAD</name>
        <dbReference type="ChEBI" id="CHEBI:57692"/>
    </cofactor>
</comment>
<evidence type="ECO:0000256" key="4">
    <source>
        <dbReference type="SAM" id="MobiDB-lite"/>
    </source>
</evidence>
<feature type="region of interest" description="Disordered" evidence="4">
    <location>
        <begin position="176"/>
        <end position="200"/>
    </location>
</feature>
<dbReference type="Gene3D" id="1.25.40.80">
    <property type="match status" value="1"/>
</dbReference>
<organism evidence="6 7">
    <name type="scientific">Sinomonas cellulolyticus</name>
    <dbReference type="NCBI Taxonomy" id="2801916"/>
    <lineage>
        <taxon>Bacteria</taxon>
        <taxon>Bacillati</taxon>
        <taxon>Actinomycetota</taxon>
        <taxon>Actinomycetes</taxon>
        <taxon>Micrococcales</taxon>
        <taxon>Micrococcaceae</taxon>
        <taxon>Sinomonas</taxon>
    </lineage>
</organism>
<dbReference type="Gene3D" id="1.10.579.10">
    <property type="entry name" value="DNA Cyclobutane Dipyrimidine Photolyase, subunit A, domain 3"/>
    <property type="match status" value="1"/>
</dbReference>
<dbReference type="SUPFAM" id="SSF52425">
    <property type="entry name" value="Cryptochrome/photolyase, N-terminal domain"/>
    <property type="match status" value="1"/>
</dbReference>
<dbReference type="EMBL" id="JAERRC010000044">
    <property type="protein sequence ID" value="MBL0707028.1"/>
    <property type="molecule type" value="Genomic_DNA"/>
</dbReference>
<dbReference type="InterPro" id="IPR006050">
    <property type="entry name" value="DNA_photolyase_N"/>
</dbReference>
<keyword evidence="3" id="KW-0274">FAD</keyword>
<evidence type="ECO:0000313" key="6">
    <source>
        <dbReference type="EMBL" id="MBL0707028.1"/>
    </source>
</evidence>
<dbReference type="Proteomes" id="UP000639051">
    <property type="component" value="Unassembled WGS sequence"/>
</dbReference>
<reference evidence="6 7" key="1">
    <citation type="submission" date="2021-01" db="EMBL/GenBank/DDBJ databases">
        <title>Genome public.</title>
        <authorList>
            <person name="Liu C."/>
            <person name="Sun Q."/>
        </authorList>
    </citation>
    <scope>NUCLEOTIDE SEQUENCE [LARGE SCALE GENOMIC DNA]</scope>
    <source>
        <strain evidence="6 7">JC656</strain>
    </source>
</reference>
<dbReference type="Pfam" id="PF03441">
    <property type="entry name" value="FAD_binding_7"/>
    <property type="match status" value="1"/>
</dbReference>
<accession>A0ABS1K6E7</accession>
<dbReference type="Gene3D" id="3.40.50.620">
    <property type="entry name" value="HUPs"/>
    <property type="match status" value="1"/>
</dbReference>
<evidence type="ECO:0000313" key="7">
    <source>
        <dbReference type="Proteomes" id="UP000639051"/>
    </source>
</evidence>
<evidence type="ECO:0000256" key="3">
    <source>
        <dbReference type="ARBA" id="ARBA00022827"/>
    </source>
</evidence>
<dbReference type="PROSITE" id="PS51645">
    <property type="entry name" value="PHR_CRY_ALPHA_BETA"/>
    <property type="match status" value="1"/>
</dbReference>
<dbReference type="SUPFAM" id="SSF48173">
    <property type="entry name" value="Cryptochrome/photolyase FAD-binding domain"/>
    <property type="match status" value="1"/>
</dbReference>
<proteinExistence type="predicted"/>
<keyword evidence="7" id="KW-1185">Reference proteome</keyword>
<dbReference type="RefSeq" id="WP_189694348.1">
    <property type="nucleotide sequence ID" value="NZ_BNCM01000010.1"/>
</dbReference>
<sequence>MTSAQTPTSATAAGQRPTALVWFRDDLRVRDHPALRAALAHGPTVALYVLDEESPGIRPLGGAARWWLHHALADLAASLERLGVPLVLRRGAAAAIVPDVAAQWRADYVVWNRRYGGPERRADTAVKSLVRRAGRQAESFQASLLHEPWDVTTQQGGPYKVFTPFWKELSARDHRHPLPAPRRQREAPEPAAPGDSLEDWGLTPRGPDWSGPLAEAWTPGEEAGLALLKDFLGPDTAGTAVAEYPEARDLPGRPGTSRLSPYLRWGHVSPFQVWHAVADRRRAAPEGSAVFASELGWREFAWHTLFHHADLASVNLRREFDAYPWWLPSGGRSRVKHDAGRGRPREASPAVVRGDAEANRLLEAWRRGRTGFPLVDAGQRELWATGWMHNRVRMVSASLLVKNLGIHWRLGERWFWDTLVDADTASNPFNWQWVAGSGADAAPFFRIFNPVTQEKKFDPDGSYVRAWVPEYGTDAYPQPCVDLAESRADALEAYRELGRGSTGRSA</sequence>
<dbReference type="PANTHER" id="PTHR11455:SF9">
    <property type="entry name" value="CRYPTOCHROME CIRCADIAN CLOCK 5 ISOFORM X1"/>
    <property type="match status" value="1"/>
</dbReference>
<comment type="caution">
    <text evidence="6">The sequence shown here is derived from an EMBL/GenBank/DDBJ whole genome shotgun (WGS) entry which is preliminary data.</text>
</comment>
<evidence type="ECO:0000256" key="1">
    <source>
        <dbReference type="ARBA" id="ARBA00001974"/>
    </source>
</evidence>
<evidence type="ECO:0000259" key="5">
    <source>
        <dbReference type="PROSITE" id="PS51645"/>
    </source>
</evidence>